<dbReference type="Proteomes" id="UP001159363">
    <property type="component" value="Chromosome 6"/>
</dbReference>
<name>A0ABQ9H2M2_9NEOP</name>
<keyword evidence="3" id="KW-1185">Reference proteome</keyword>
<dbReference type="EMBL" id="JARBHB010000007">
    <property type="protein sequence ID" value="KAJ8878551.1"/>
    <property type="molecule type" value="Genomic_DNA"/>
</dbReference>
<accession>A0ABQ9H2M2</accession>
<reference evidence="2 3" key="1">
    <citation type="submission" date="2023-02" db="EMBL/GenBank/DDBJ databases">
        <title>LHISI_Scaffold_Assembly.</title>
        <authorList>
            <person name="Stuart O.P."/>
            <person name="Cleave R."/>
            <person name="Magrath M.J.L."/>
            <person name="Mikheyev A.S."/>
        </authorList>
    </citation>
    <scope>NUCLEOTIDE SEQUENCE [LARGE SCALE GENOMIC DNA]</scope>
    <source>
        <strain evidence="2">Daus_M_001</strain>
        <tissue evidence="2">Leg muscle</tissue>
    </source>
</reference>
<protein>
    <submittedName>
        <fullName evidence="2">Uncharacterized protein</fullName>
    </submittedName>
</protein>
<evidence type="ECO:0000313" key="3">
    <source>
        <dbReference type="Proteomes" id="UP001159363"/>
    </source>
</evidence>
<proteinExistence type="predicted"/>
<sequence length="597" mass="67096">MWGAIYYEPRNPLAVIEGTPTTREYAQEDRRPWLVQLNNLILQHCNARPRTARPSLAWLRDFCFLDRYAPQTSRLSRSCRSVESNCCFCYVSACEKYHLFSDSRKGIPRERTSIKSVRDQIGSPLRPVTITADSKNQFGRTSDICMPPFLTVLPPVPVLQMCFNAISSASSKCSSLEMRAWRDAIIRGRKTVQLLGSTLVTGSCGVRSLCAALGKHQLALKHFTACRWRQRNRNIRSGIEFRTTMVQPALSRPRHSHTHEPRTLRAPHWCKYYFVQDILRSSLIIGHWTKFWEPIRVIEVSMEQHRNERAVETGDSGESPPTDGIVRHDSHMRKSGVTRPGIEPASVEQANRSATVAQALLKLYSRVIPPCKAPRVQCTAFVLTLLKWSPREVSAPGSLLLLSEFEPGQIQICILPDVVNDAASVTDMWVFSDGYTARLPPRGTAFNSRPGHSGFLQVVIVPEDAAGWRFFSGNSRFSRPCIPALLHSHLISPSLAPKTSLLRAVQVPSLTKRSRKLYEPDSQEKAFLISGNACFISELVLKYSVRCRPERCETSCECRDDGMRSGARSRSTPIKPTVQVGWESNPGARAIITSPRL</sequence>
<organism evidence="2 3">
    <name type="scientific">Dryococelus australis</name>
    <dbReference type="NCBI Taxonomy" id="614101"/>
    <lineage>
        <taxon>Eukaryota</taxon>
        <taxon>Metazoa</taxon>
        <taxon>Ecdysozoa</taxon>
        <taxon>Arthropoda</taxon>
        <taxon>Hexapoda</taxon>
        <taxon>Insecta</taxon>
        <taxon>Pterygota</taxon>
        <taxon>Neoptera</taxon>
        <taxon>Polyneoptera</taxon>
        <taxon>Phasmatodea</taxon>
        <taxon>Verophasmatodea</taxon>
        <taxon>Anareolatae</taxon>
        <taxon>Phasmatidae</taxon>
        <taxon>Eurycanthinae</taxon>
        <taxon>Dryococelus</taxon>
    </lineage>
</organism>
<comment type="caution">
    <text evidence="2">The sequence shown here is derived from an EMBL/GenBank/DDBJ whole genome shotgun (WGS) entry which is preliminary data.</text>
</comment>
<evidence type="ECO:0000256" key="1">
    <source>
        <dbReference type="SAM" id="MobiDB-lite"/>
    </source>
</evidence>
<evidence type="ECO:0000313" key="2">
    <source>
        <dbReference type="EMBL" id="KAJ8878551.1"/>
    </source>
</evidence>
<gene>
    <name evidence="2" type="ORF">PR048_019129</name>
</gene>
<feature type="region of interest" description="Disordered" evidence="1">
    <location>
        <begin position="310"/>
        <end position="348"/>
    </location>
</feature>